<dbReference type="Pfam" id="PF00903">
    <property type="entry name" value="Glyoxalase"/>
    <property type="match status" value="1"/>
</dbReference>
<dbReference type="Gene3D" id="3.10.180.10">
    <property type="entry name" value="2,3-Dihydroxybiphenyl 1,2-Dioxygenase, domain 1"/>
    <property type="match status" value="1"/>
</dbReference>
<dbReference type="EMBL" id="LUAX01000001">
    <property type="protein sequence ID" value="OAN00680.1"/>
    <property type="molecule type" value="Genomic_DNA"/>
</dbReference>
<dbReference type="InterPro" id="IPR037523">
    <property type="entry name" value="VOC_core"/>
</dbReference>
<evidence type="ECO:0000313" key="2">
    <source>
        <dbReference type="EMBL" id="MDC5741609.1"/>
    </source>
</evidence>
<dbReference type="PROSITE" id="PS51819">
    <property type="entry name" value="VOC"/>
    <property type="match status" value="1"/>
</dbReference>
<evidence type="ECO:0000259" key="1">
    <source>
        <dbReference type="PROSITE" id="PS51819"/>
    </source>
</evidence>
<feature type="domain" description="VOC" evidence="1">
    <location>
        <begin position="2"/>
        <end position="115"/>
    </location>
</feature>
<sequence length="117" mass="13104">MTPAALLVHVPDVEAGLDWYQKAFPMAEVVYLPDYDFTLLRLGDFVIELVQADAKVSNGKSGTVLYWLTDNLQTRIEELCALGAKLYRGPLDIEDGMMMLQLEDPFGNLIGLRGRKN</sequence>
<dbReference type="OrthoDB" id="6892799at2"/>
<dbReference type="SUPFAM" id="SSF54593">
    <property type="entry name" value="Glyoxalase/Bleomycin resistance protein/Dihydroxybiphenyl dioxygenase"/>
    <property type="match status" value="1"/>
</dbReference>
<proteinExistence type="predicted"/>
<dbReference type="InterPro" id="IPR004360">
    <property type="entry name" value="Glyas_Fos-R_dOase_dom"/>
</dbReference>
<name>A0A178JG79_9VIBR</name>
<reference evidence="2" key="2">
    <citation type="submission" date="2022-11" db="EMBL/GenBank/DDBJ databases">
        <title>Role of the vibriolysin VemA secreted by the emergent pathogen Vibrio europaeus in the colonization of Manila clam mucus.</title>
        <authorList>
            <person name="Martinez C."/>
            <person name="Rodriguez S."/>
            <person name="Vences A."/>
            <person name="Barja J.L."/>
            <person name="Toranzo A.E."/>
            <person name="Dubert J."/>
        </authorList>
    </citation>
    <scope>NUCLEOTIDE SEQUENCE</scope>
    <source>
        <strain evidence="2">3454</strain>
    </source>
</reference>
<dbReference type="Proteomes" id="UP000094761">
    <property type="component" value="Unassembled WGS sequence"/>
</dbReference>
<dbReference type="EMBL" id="JAPFIT010000018">
    <property type="protein sequence ID" value="MDC5741609.1"/>
    <property type="molecule type" value="Genomic_DNA"/>
</dbReference>
<accession>A0A178JG79</accession>
<gene>
    <name evidence="3" type="ORF">AZ468_06020</name>
    <name evidence="2" type="ORF">OPW20_16170</name>
</gene>
<evidence type="ECO:0000313" key="4">
    <source>
        <dbReference type="Proteomes" id="UP000094761"/>
    </source>
</evidence>
<comment type="caution">
    <text evidence="3">The sequence shown here is derived from an EMBL/GenBank/DDBJ whole genome shotgun (WGS) entry which is preliminary data.</text>
</comment>
<evidence type="ECO:0000313" key="5">
    <source>
        <dbReference type="Proteomes" id="UP001150001"/>
    </source>
</evidence>
<dbReference type="RefSeq" id="WP_069666584.1">
    <property type="nucleotide sequence ID" value="NZ_JAPFIM010000026.1"/>
</dbReference>
<dbReference type="InterPro" id="IPR029068">
    <property type="entry name" value="Glyas_Bleomycin-R_OHBP_Dase"/>
</dbReference>
<protein>
    <submittedName>
        <fullName evidence="2">Glyoxalase/bleomycin resistance/dioxygenase family protein</fullName>
    </submittedName>
</protein>
<keyword evidence="5" id="KW-1185">Reference proteome</keyword>
<reference evidence="3 4" key="1">
    <citation type="submission" date="2016-03" db="EMBL/GenBank/DDBJ databases">
        <title>Draft genome sequence of the Vibrio tubiashii subs. europaeus.</title>
        <authorList>
            <person name="Spinard E."/>
            <person name="Dubert J."/>
            <person name="Nelson D.R."/>
            <person name="Barja J.L."/>
        </authorList>
    </citation>
    <scope>NUCLEOTIDE SEQUENCE [LARGE SCALE GENOMIC DNA]</scope>
    <source>
        <strain evidence="4">PP-638</strain>
        <strain evidence="3">PP2-638</strain>
    </source>
</reference>
<dbReference type="GeneID" id="78075236"/>
<evidence type="ECO:0000313" key="3">
    <source>
        <dbReference type="EMBL" id="OAN00680.1"/>
    </source>
</evidence>
<dbReference type="AlphaFoldDB" id="A0A178JG79"/>
<dbReference type="Proteomes" id="UP001150001">
    <property type="component" value="Unassembled WGS sequence"/>
</dbReference>
<organism evidence="3 4">
    <name type="scientific">Vibrio europaeus</name>
    <dbReference type="NCBI Taxonomy" id="300876"/>
    <lineage>
        <taxon>Bacteria</taxon>
        <taxon>Pseudomonadati</taxon>
        <taxon>Pseudomonadota</taxon>
        <taxon>Gammaproteobacteria</taxon>
        <taxon>Vibrionales</taxon>
        <taxon>Vibrionaceae</taxon>
        <taxon>Vibrio</taxon>
        <taxon>Vibrio oreintalis group</taxon>
    </lineage>
</organism>